<proteinExistence type="inferred from homology"/>
<comment type="subcellular location">
    <subcellularLocation>
        <location evidence="1">Cytoplasm</location>
        <location evidence="1">Cytoskeleton</location>
        <location evidence="1">Cilium axoneme</location>
    </subcellularLocation>
</comment>
<comment type="similarity">
    <text evidence="2">Belongs to the dynein intermediate chain family.</text>
</comment>
<dbReference type="EMBL" id="MU826369">
    <property type="protein sequence ID" value="KAJ7378155.1"/>
    <property type="molecule type" value="Genomic_DNA"/>
</dbReference>
<keyword evidence="5" id="KW-0493">Microtubule</keyword>
<evidence type="ECO:0000256" key="9">
    <source>
        <dbReference type="ARBA" id="ARBA00023212"/>
    </source>
</evidence>
<dbReference type="GO" id="GO:0045504">
    <property type="term" value="F:dynein heavy chain binding"/>
    <property type="evidence" value="ECO:0007669"/>
    <property type="project" value="TreeGrafter"/>
</dbReference>
<dbReference type="SMART" id="SM00320">
    <property type="entry name" value="WD40"/>
    <property type="match status" value="2"/>
</dbReference>
<evidence type="ECO:0000313" key="12">
    <source>
        <dbReference type="Proteomes" id="UP001163046"/>
    </source>
</evidence>
<keyword evidence="6" id="KW-0677">Repeat</keyword>
<keyword evidence="8" id="KW-0505">Motor protein</keyword>
<evidence type="ECO:0000256" key="8">
    <source>
        <dbReference type="ARBA" id="ARBA00023175"/>
    </source>
</evidence>
<dbReference type="Proteomes" id="UP001163046">
    <property type="component" value="Unassembled WGS sequence"/>
</dbReference>
<evidence type="ECO:0000256" key="1">
    <source>
        <dbReference type="ARBA" id="ARBA00004430"/>
    </source>
</evidence>
<keyword evidence="7" id="KW-0243">Dynein</keyword>
<keyword evidence="12" id="KW-1185">Reference proteome</keyword>
<organism evidence="11 12">
    <name type="scientific">Desmophyllum pertusum</name>
    <dbReference type="NCBI Taxonomy" id="174260"/>
    <lineage>
        <taxon>Eukaryota</taxon>
        <taxon>Metazoa</taxon>
        <taxon>Cnidaria</taxon>
        <taxon>Anthozoa</taxon>
        <taxon>Hexacorallia</taxon>
        <taxon>Scleractinia</taxon>
        <taxon>Caryophylliina</taxon>
        <taxon>Caryophylliidae</taxon>
        <taxon>Desmophyllum</taxon>
    </lineage>
</organism>
<dbReference type="InterPro" id="IPR036322">
    <property type="entry name" value="WD40_repeat_dom_sf"/>
</dbReference>
<keyword evidence="4" id="KW-0853">WD repeat</keyword>
<evidence type="ECO:0000256" key="7">
    <source>
        <dbReference type="ARBA" id="ARBA00023017"/>
    </source>
</evidence>
<dbReference type="InterPro" id="IPR015943">
    <property type="entry name" value="WD40/YVTN_repeat-like_dom_sf"/>
</dbReference>
<dbReference type="SUPFAM" id="SSF50978">
    <property type="entry name" value="WD40 repeat-like"/>
    <property type="match status" value="1"/>
</dbReference>
<keyword evidence="3" id="KW-0963">Cytoplasm</keyword>
<dbReference type="GO" id="GO:0036158">
    <property type="term" value="P:outer dynein arm assembly"/>
    <property type="evidence" value="ECO:0007669"/>
    <property type="project" value="TreeGrafter"/>
</dbReference>
<evidence type="ECO:0000256" key="10">
    <source>
        <dbReference type="ARBA" id="ARBA00023273"/>
    </source>
</evidence>
<name>A0A9W9ZB23_9CNID</name>
<protein>
    <submittedName>
        <fullName evidence="11">Uncharacterized protein</fullName>
    </submittedName>
</protein>
<dbReference type="GO" id="GO:0036157">
    <property type="term" value="C:outer dynein arm"/>
    <property type="evidence" value="ECO:0007669"/>
    <property type="project" value="TreeGrafter"/>
</dbReference>
<dbReference type="GO" id="GO:0005874">
    <property type="term" value="C:microtubule"/>
    <property type="evidence" value="ECO:0007669"/>
    <property type="project" value="UniProtKB-KW"/>
</dbReference>
<dbReference type="OrthoDB" id="199838at2759"/>
<evidence type="ECO:0000256" key="4">
    <source>
        <dbReference type="ARBA" id="ARBA00022574"/>
    </source>
</evidence>
<accession>A0A9W9ZB23</accession>
<evidence type="ECO:0000256" key="2">
    <source>
        <dbReference type="ARBA" id="ARBA00011059"/>
    </source>
</evidence>
<dbReference type="Gene3D" id="2.130.10.10">
    <property type="entry name" value="YVTN repeat-like/Quinoprotein amine dehydrogenase"/>
    <property type="match status" value="1"/>
</dbReference>
<sequence>MAFEAETRSMLDTIILNSFELQSQSDGRSRVVLLNNALSQMKKEVQKKGDVWSHSQTFSREESVQGTEITVDEEEDTFDGTVLYFHDITPFSDIPDTSLLSEQVDFQNEESEFWMGNTVDLSTLPLPRRYKGISCSAVSHNDSLIALGTVQGDILIWDLATYPPRILRTSRGKNAVVTQLHWSLDSSQVVSLNEYGVVTIWSLGDTVSIPYDVKSFEPVELNLGFKPTSLISLLTLEPNDFIFTQGLFSDSKDLTSEVTAVAFHPAVTLLGKQAFLMVGLNNGNILRLKYNDVASVMSFPQVHPTNGTTHMIGRDIDAELFKAHHHRIVLISFVNNISPMVTVDDKGFINLWEYSSESLTGFGWFAPSIKYRLNMSEVTYRPVVGALEKVEFTDVVKGPNQKQHRLRQEMTQKQKKVQRYIKSLHLGKPWQTDEMDDKITHIFAPKNVPESGSIFHCATYHLASGLLASYVTKLYKPVEIPCSKFISCTTNFAGTKLVFMLLFPKAEPQEAHVSFVIINLEPAAAVSKNYIHVALSKDDYDKCLHGSTCSFGMSQAIDATGSEYIVAKVNSTLTALSMTTGNEVMADAEDGWVGCHLSFKKGQIPPTSKLEVVSTCKGLQVLLYARRNNSAILLHVRDENTQEQRIRTWKAFRKWVHVDHQGDERTPATIQTIRQLCWTIDGHSDVHIQCFMESLVHGMIDDAIQMVDGSFTDEQRQTFHAEKHSDSFFKENISVLRGH</sequence>
<dbReference type="GO" id="GO:0003341">
    <property type="term" value="P:cilium movement"/>
    <property type="evidence" value="ECO:0007669"/>
    <property type="project" value="TreeGrafter"/>
</dbReference>
<dbReference type="InterPro" id="IPR050687">
    <property type="entry name" value="Dynein_IC"/>
</dbReference>
<dbReference type="PANTHER" id="PTHR12442">
    <property type="entry name" value="DYNEIN INTERMEDIATE CHAIN"/>
    <property type="match status" value="1"/>
</dbReference>
<keyword evidence="10" id="KW-0966">Cell projection</keyword>
<gene>
    <name evidence="11" type="ORF">OS493_024820</name>
</gene>
<dbReference type="InterPro" id="IPR001680">
    <property type="entry name" value="WD40_rpt"/>
</dbReference>
<dbReference type="GO" id="GO:0045503">
    <property type="term" value="F:dynein light chain binding"/>
    <property type="evidence" value="ECO:0007669"/>
    <property type="project" value="TreeGrafter"/>
</dbReference>
<evidence type="ECO:0000256" key="6">
    <source>
        <dbReference type="ARBA" id="ARBA00022737"/>
    </source>
</evidence>
<dbReference type="PANTHER" id="PTHR12442:SF11">
    <property type="entry name" value="DYNEIN AXONEMAL INTERMEDIATE CHAIN 1"/>
    <property type="match status" value="1"/>
</dbReference>
<comment type="caution">
    <text evidence="11">The sequence shown here is derived from an EMBL/GenBank/DDBJ whole genome shotgun (WGS) entry which is preliminary data.</text>
</comment>
<dbReference type="AlphaFoldDB" id="A0A9W9ZB23"/>
<keyword evidence="9" id="KW-0206">Cytoskeleton</keyword>
<evidence type="ECO:0000256" key="3">
    <source>
        <dbReference type="ARBA" id="ARBA00022490"/>
    </source>
</evidence>
<evidence type="ECO:0000256" key="5">
    <source>
        <dbReference type="ARBA" id="ARBA00022701"/>
    </source>
</evidence>
<reference evidence="11" key="1">
    <citation type="submission" date="2023-01" db="EMBL/GenBank/DDBJ databases">
        <title>Genome assembly of the deep-sea coral Lophelia pertusa.</title>
        <authorList>
            <person name="Herrera S."/>
            <person name="Cordes E."/>
        </authorList>
    </citation>
    <scope>NUCLEOTIDE SEQUENCE</scope>
    <source>
        <strain evidence="11">USNM1676648</strain>
        <tissue evidence="11">Polyp</tissue>
    </source>
</reference>
<evidence type="ECO:0000313" key="11">
    <source>
        <dbReference type="EMBL" id="KAJ7378155.1"/>
    </source>
</evidence>